<evidence type="ECO:0000256" key="2">
    <source>
        <dbReference type="ARBA" id="ARBA00004767"/>
    </source>
</evidence>
<evidence type="ECO:0000256" key="8">
    <source>
        <dbReference type="ARBA" id="ARBA00031282"/>
    </source>
</evidence>
<dbReference type="InterPro" id="IPR027443">
    <property type="entry name" value="IPNS-like_sf"/>
</dbReference>
<evidence type="ECO:0000256" key="6">
    <source>
        <dbReference type="ARBA" id="ARBA00022666"/>
    </source>
</evidence>
<dbReference type="GO" id="GO:0102276">
    <property type="term" value="F:2-oxoglutarate oxygenase/decarboxylase (ethylene-forming) activity"/>
    <property type="evidence" value="ECO:0007669"/>
    <property type="project" value="UniProtKB-EC"/>
</dbReference>
<proteinExistence type="inferred from homology"/>
<dbReference type="EMBL" id="CCND01000005">
    <property type="protein sequence ID" value="CDX51114.1"/>
    <property type="molecule type" value="Genomic_DNA"/>
</dbReference>
<dbReference type="EC" id="1.14.20.7" evidence="3"/>
<dbReference type="InterPro" id="IPR050231">
    <property type="entry name" value="Iron_ascorbate_oxido_reductase"/>
</dbReference>
<dbReference type="Pfam" id="PF03171">
    <property type="entry name" value="2OG-FeII_Oxy"/>
    <property type="match status" value="1"/>
</dbReference>
<keyword evidence="11" id="KW-0479">Metal-binding</keyword>
<comment type="pathway">
    <text evidence="2">Alkene biosynthesis; ethylene biosynthesis via 2-oxoglutarate.</text>
</comment>
<dbReference type="SUPFAM" id="SSF51197">
    <property type="entry name" value="Clavaminate synthase-like"/>
    <property type="match status" value="1"/>
</dbReference>
<evidence type="ECO:0000256" key="1">
    <source>
        <dbReference type="ARBA" id="ARBA00001954"/>
    </source>
</evidence>
<dbReference type="AlphaFoldDB" id="A0A0K2VR72"/>
<keyword evidence="11" id="KW-0560">Oxidoreductase</keyword>
<keyword evidence="11" id="KW-0408">Iron</keyword>
<sequence length="350" mass="38913">MSKAADARTIPVLDFSGYNSDPDSRRRFLEELRRAARDVGFFYLSGHGIPQSLIDDVLGASRRFFALPDEDKLEIEMVNSPHFRGYNRVGQELTKGQRDWREQVDIGSEAPALPRDAGQPAWRRLQGPNQWPSALPELKPLLLEWQERLTELSTKLLKAFATILEQDENAFEAIYAGTPNHLIKIIRYPGRDSTESEQGVGAHKDSGFLTLLLQERQKGLQVEAADGSWIDAEPRAGTFVVNIGELLEMATDGYLKATVHRVVTPPAGTDRLSVAFFLGAPFDAEIPLLDLTPHLKAQANGVTRDPQNPLYRNSGQNALKSRLRSHPDVAQRHHADLLAAQARAEVAPFA</sequence>
<evidence type="ECO:0000259" key="12">
    <source>
        <dbReference type="PROSITE" id="PS51471"/>
    </source>
</evidence>
<evidence type="ECO:0000256" key="10">
    <source>
        <dbReference type="ARBA" id="ARBA00049359"/>
    </source>
</evidence>
<evidence type="ECO:0000256" key="9">
    <source>
        <dbReference type="ARBA" id="ARBA00047725"/>
    </source>
</evidence>
<dbReference type="GO" id="GO:0009693">
    <property type="term" value="P:ethylene biosynthetic process"/>
    <property type="evidence" value="ECO:0007669"/>
    <property type="project" value="UniProtKB-KW"/>
</dbReference>
<protein>
    <recommendedName>
        <fullName evidence="5">2-oxoglutarate-dependent ethylene/succinate-forming enzyme</fullName>
        <ecNumber evidence="4">1.13.12.19</ecNumber>
        <ecNumber evidence="3">1.14.20.7</ecNumber>
    </recommendedName>
    <alternativeName>
        <fullName evidence="7">2-oxoglutarate dioxygenase (ethylene-forming)</fullName>
    </alternativeName>
    <alternativeName>
        <fullName evidence="8">2-oxoglutarate/L-arginine monooxygenase/decarboxylase (succinate-forming)</fullName>
    </alternativeName>
</protein>
<evidence type="ECO:0000256" key="4">
    <source>
        <dbReference type="ARBA" id="ARBA00012531"/>
    </source>
</evidence>
<reference evidence="14" key="1">
    <citation type="submission" date="2014-08" db="EMBL/GenBank/DDBJ databases">
        <authorList>
            <person name="Edwards T."/>
        </authorList>
    </citation>
    <scope>NUCLEOTIDE SEQUENCE [LARGE SCALE GENOMIC DNA]</scope>
</reference>
<dbReference type="InterPro" id="IPR044861">
    <property type="entry name" value="IPNS-like_FE2OG_OXY"/>
</dbReference>
<dbReference type="PRINTS" id="PR00682">
    <property type="entry name" value="IPNSYNTHASE"/>
</dbReference>
<comment type="similarity">
    <text evidence="11">Belongs to the iron/ascorbate-dependent oxidoreductase family.</text>
</comment>
<evidence type="ECO:0000313" key="13">
    <source>
        <dbReference type="EMBL" id="CDX51114.1"/>
    </source>
</evidence>
<feature type="domain" description="Fe2OG dioxygenase" evidence="12">
    <location>
        <begin position="178"/>
        <end position="280"/>
    </location>
</feature>
<dbReference type="EC" id="1.13.12.19" evidence="4"/>
<dbReference type="InterPro" id="IPR026992">
    <property type="entry name" value="DIOX_N"/>
</dbReference>
<accession>A0A0K2VR72</accession>
<organism evidence="13 14">
    <name type="scientific">Mesorhizobium plurifarium</name>
    <dbReference type="NCBI Taxonomy" id="69974"/>
    <lineage>
        <taxon>Bacteria</taxon>
        <taxon>Pseudomonadati</taxon>
        <taxon>Pseudomonadota</taxon>
        <taxon>Alphaproteobacteria</taxon>
        <taxon>Hyphomicrobiales</taxon>
        <taxon>Phyllobacteriaceae</taxon>
        <taxon>Mesorhizobium</taxon>
    </lineage>
</organism>
<evidence type="ECO:0000256" key="7">
    <source>
        <dbReference type="ARBA" id="ARBA00031011"/>
    </source>
</evidence>
<dbReference type="PANTHER" id="PTHR47990">
    <property type="entry name" value="2-OXOGLUTARATE (2OG) AND FE(II)-DEPENDENT OXYGENASE SUPERFAMILY PROTEIN-RELATED"/>
    <property type="match status" value="1"/>
</dbReference>
<keyword evidence="6" id="KW-0266">Ethylene biosynthesis</keyword>
<name>A0A0K2VR72_MESPL</name>
<evidence type="ECO:0000256" key="3">
    <source>
        <dbReference type="ARBA" id="ARBA00012293"/>
    </source>
</evidence>
<dbReference type="InterPro" id="IPR005123">
    <property type="entry name" value="Oxoglu/Fe-dep_dioxygenase_dom"/>
</dbReference>
<dbReference type="Proteomes" id="UP000182888">
    <property type="component" value="Unassembled WGS sequence"/>
</dbReference>
<gene>
    <name evidence="13" type="ORF">MPL1032_130147</name>
</gene>
<evidence type="ECO:0000256" key="11">
    <source>
        <dbReference type="RuleBase" id="RU003682"/>
    </source>
</evidence>
<evidence type="ECO:0000313" key="14">
    <source>
        <dbReference type="Proteomes" id="UP000182888"/>
    </source>
</evidence>
<comment type="catalytic activity">
    <reaction evidence="9">
        <text>2-oxoglutarate + O2 + 2 H(+) = ethene + 3 CO2 + H2O</text>
        <dbReference type="Rhea" id="RHEA:31523"/>
        <dbReference type="ChEBI" id="CHEBI:15377"/>
        <dbReference type="ChEBI" id="CHEBI:15378"/>
        <dbReference type="ChEBI" id="CHEBI:15379"/>
        <dbReference type="ChEBI" id="CHEBI:16526"/>
        <dbReference type="ChEBI" id="CHEBI:16810"/>
        <dbReference type="ChEBI" id="CHEBI:18153"/>
        <dbReference type="EC" id="1.13.12.19"/>
    </reaction>
</comment>
<evidence type="ECO:0000256" key="5">
    <source>
        <dbReference type="ARBA" id="ARBA00019045"/>
    </source>
</evidence>
<dbReference type="GO" id="GO:0046872">
    <property type="term" value="F:metal ion binding"/>
    <property type="evidence" value="ECO:0007669"/>
    <property type="project" value="UniProtKB-KW"/>
</dbReference>
<dbReference type="Pfam" id="PF14226">
    <property type="entry name" value="DIOX_N"/>
    <property type="match status" value="1"/>
</dbReference>
<comment type="cofactor">
    <cofactor evidence="1">
        <name>Fe(2+)</name>
        <dbReference type="ChEBI" id="CHEBI:29033"/>
    </cofactor>
</comment>
<comment type="catalytic activity">
    <reaction evidence="10">
        <text>L-arginine + 2-oxoglutarate + O2 = guanidine + L-glutamate 5-semialdehyde + succinate + CO2</text>
        <dbReference type="Rhea" id="RHEA:31535"/>
        <dbReference type="ChEBI" id="CHEBI:15379"/>
        <dbReference type="ChEBI" id="CHEBI:16526"/>
        <dbReference type="ChEBI" id="CHEBI:16810"/>
        <dbReference type="ChEBI" id="CHEBI:30031"/>
        <dbReference type="ChEBI" id="CHEBI:30087"/>
        <dbReference type="ChEBI" id="CHEBI:32682"/>
        <dbReference type="ChEBI" id="CHEBI:58066"/>
        <dbReference type="EC" id="1.14.20.7"/>
    </reaction>
</comment>
<dbReference type="Gene3D" id="2.60.120.330">
    <property type="entry name" value="B-lactam Antibiotic, Isopenicillin N Synthase, Chain"/>
    <property type="match status" value="1"/>
</dbReference>
<dbReference type="PROSITE" id="PS51471">
    <property type="entry name" value="FE2OG_OXY"/>
    <property type="match status" value="1"/>
</dbReference>